<sequence>MTSISRRDSIPPSHHCPRRQTGSSSLCSTVSHASTRVGENPSKKSLFRGRSRAERSRSLETVQITNDSYDAEHRKGEKEFSGMFPGLTICVDWLHRP</sequence>
<dbReference type="EMBL" id="KN831820">
    <property type="protein sequence ID" value="KIM35462.1"/>
    <property type="molecule type" value="Genomic_DNA"/>
</dbReference>
<accession>A0A0C2Y2Z4</accession>
<dbReference type="HOGENOM" id="CLU_2346947_0_0_1"/>
<feature type="region of interest" description="Disordered" evidence="1">
    <location>
        <begin position="1"/>
        <end position="61"/>
    </location>
</feature>
<evidence type="ECO:0000313" key="2">
    <source>
        <dbReference type="EMBL" id="KIM35462.1"/>
    </source>
</evidence>
<evidence type="ECO:0000256" key="1">
    <source>
        <dbReference type="SAM" id="MobiDB-lite"/>
    </source>
</evidence>
<gene>
    <name evidence="2" type="ORF">M413DRAFT_449753</name>
</gene>
<organism evidence="2 3">
    <name type="scientific">Hebeloma cylindrosporum</name>
    <dbReference type="NCBI Taxonomy" id="76867"/>
    <lineage>
        <taxon>Eukaryota</taxon>
        <taxon>Fungi</taxon>
        <taxon>Dikarya</taxon>
        <taxon>Basidiomycota</taxon>
        <taxon>Agaricomycotina</taxon>
        <taxon>Agaricomycetes</taxon>
        <taxon>Agaricomycetidae</taxon>
        <taxon>Agaricales</taxon>
        <taxon>Agaricineae</taxon>
        <taxon>Hymenogastraceae</taxon>
        <taxon>Hebeloma</taxon>
    </lineage>
</organism>
<proteinExistence type="predicted"/>
<reference evidence="3" key="2">
    <citation type="submission" date="2015-01" db="EMBL/GenBank/DDBJ databases">
        <title>Evolutionary Origins and Diversification of the Mycorrhizal Mutualists.</title>
        <authorList>
            <consortium name="DOE Joint Genome Institute"/>
            <consortium name="Mycorrhizal Genomics Consortium"/>
            <person name="Kohler A."/>
            <person name="Kuo A."/>
            <person name="Nagy L.G."/>
            <person name="Floudas D."/>
            <person name="Copeland A."/>
            <person name="Barry K.W."/>
            <person name="Cichocki N."/>
            <person name="Veneault-Fourrey C."/>
            <person name="LaButti K."/>
            <person name="Lindquist E.A."/>
            <person name="Lipzen A."/>
            <person name="Lundell T."/>
            <person name="Morin E."/>
            <person name="Murat C."/>
            <person name="Riley R."/>
            <person name="Ohm R."/>
            <person name="Sun H."/>
            <person name="Tunlid A."/>
            <person name="Henrissat B."/>
            <person name="Grigoriev I.V."/>
            <person name="Hibbett D.S."/>
            <person name="Martin F."/>
        </authorList>
    </citation>
    <scope>NUCLEOTIDE SEQUENCE [LARGE SCALE GENOMIC DNA]</scope>
    <source>
        <strain evidence="3">h7</strain>
    </source>
</reference>
<protein>
    <submittedName>
        <fullName evidence="2">Uncharacterized protein</fullName>
    </submittedName>
</protein>
<keyword evidence="3" id="KW-1185">Reference proteome</keyword>
<dbReference type="AlphaFoldDB" id="A0A0C2Y2Z4"/>
<evidence type="ECO:0000313" key="3">
    <source>
        <dbReference type="Proteomes" id="UP000053424"/>
    </source>
</evidence>
<reference evidence="2 3" key="1">
    <citation type="submission" date="2014-04" db="EMBL/GenBank/DDBJ databases">
        <authorList>
            <consortium name="DOE Joint Genome Institute"/>
            <person name="Kuo A."/>
            <person name="Gay G."/>
            <person name="Dore J."/>
            <person name="Kohler A."/>
            <person name="Nagy L.G."/>
            <person name="Floudas D."/>
            <person name="Copeland A."/>
            <person name="Barry K.W."/>
            <person name="Cichocki N."/>
            <person name="Veneault-Fourrey C."/>
            <person name="LaButti K."/>
            <person name="Lindquist E.A."/>
            <person name="Lipzen A."/>
            <person name="Lundell T."/>
            <person name="Morin E."/>
            <person name="Murat C."/>
            <person name="Sun H."/>
            <person name="Tunlid A."/>
            <person name="Henrissat B."/>
            <person name="Grigoriev I.V."/>
            <person name="Hibbett D.S."/>
            <person name="Martin F."/>
            <person name="Nordberg H.P."/>
            <person name="Cantor M.N."/>
            <person name="Hua S.X."/>
        </authorList>
    </citation>
    <scope>NUCLEOTIDE SEQUENCE [LARGE SCALE GENOMIC DNA]</scope>
    <source>
        <strain evidence="3">h7</strain>
    </source>
</reference>
<dbReference type="Proteomes" id="UP000053424">
    <property type="component" value="Unassembled WGS sequence"/>
</dbReference>
<name>A0A0C2Y2Z4_HEBCY</name>
<feature type="compositionally biased region" description="Polar residues" evidence="1">
    <location>
        <begin position="20"/>
        <end position="34"/>
    </location>
</feature>